<dbReference type="Pfam" id="PF10604">
    <property type="entry name" value="Polyketide_cyc2"/>
    <property type="match status" value="1"/>
</dbReference>
<organism evidence="1 2">
    <name type="scientific">Pseudofrankia asymbiotica</name>
    <dbReference type="NCBI Taxonomy" id="1834516"/>
    <lineage>
        <taxon>Bacteria</taxon>
        <taxon>Bacillati</taxon>
        <taxon>Actinomycetota</taxon>
        <taxon>Actinomycetes</taxon>
        <taxon>Frankiales</taxon>
        <taxon>Frankiaceae</taxon>
        <taxon>Pseudofrankia</taxon>
    </lineage>
</organism>
<evidence type="ECO:0008006" key="3">
    <source>
        <dbReference type="Google" id="ProtNLM"/>
    </source>
</evidence>
<evidence type="ECO:0000313" key="2">
    <source>
        <dbReference type="Proteomes" id="UP000188929"/>
    </source>
</evidence>
<accession>A0A1V2I861</accession>
<comment type="caution">
    <text evidence="1">The sequence shown here is derived from an EMBL/GenBank/DDBJ whole genome shotgun (WGS) entry which is preliminary data.</text>
</comment>
<evidence type="ECO:0000313" key="1">
    <source>
        <dbReference type="EMBL" id="ONH28077.1"/>
    </source>
</evidence>
<keyword evidence="2" id="KW-1185">Reference proteome</keyword>
<proteinExistence type="predicted"/>
<dbReference type="RefSeq" id="WP_076818887.1">
    <property type="nucleotide sequence ID" value="NZ_MOMC01000043.1"/>
</dbReference>
<dbReference type="Gene3D" id="3.30.530.20">
    <property type="match status" value="1"/>
</dbReference>
<name>A0A1V2I861_9ACTN</name>
<dbReference type="InterPro" id="IPR023393">
    <property type="entry name" value="START-like_dom_sf"/>
</dbReference>
<protein>
    <recommendedName>
        <fullName evidence="3">Polyketide cyclase</fullName>
    </recommendedName>
</protein>
<dbReference type="OrthoDB" id="6024794at2"/>
<dbReference type="EMBL" id="MOMC01000043">
    <property type="protein sequence ID" value="ONH28077.1"/>
    <property type="molecule type" value="Genomic_DNA"/>
</dbReference>
<sequence length="135" mass="15283">MPSIHLSTEVSTDPDTAWSVLAAYSRGEDRIFSVVEKVVMDGNARVVTTVDGYTVRENLVTVDPEHRRLSYTIPAWSEANIYHFAVMEILPVDGVGCRLRWITDYLPEEPLAESRLERYNTSFANLTEAIRRGHA</sequence>
<dbReference type="STRING" id="1834516.BL253_20470"/>
<dbReference type="CDD" id="cd07821">
    <property type="entry name" value="PYR_PYL_RCAR_like"/>
    <property type="match status" value="1"/>
</dbReference>
<gene>
    <name evidence="1" type="ORF">BL253_20470</name>
</gene>
<dbReference type="Proteomes" id="UP000188929">
    <property type="component" value="Unassembled WGS sequence"/>
</dbReference>
<reference evidence="2" key="1">
    <citation type="submission" date="2016-10" db="EMBL/GenBank/DDBJ databases">
        <title>Frankia sp. NRRL B-16386 Genome sequencing.</title>
        <authorList>
            <person name="Ghodhbane-Gtari F."/>
            <person name="Swanson E."/>
            <person name="Gueddou A."/>
            <person name="Hezbri K."/>
            <person name="Ktari K."/>
            <person name="Nouioui I."/>
            <person name="Morris K."/>
            <person name="Simpson S."/>
            <person name="Abebe-Akele F."/>
            <person name="Thomas K."/>
            <person name="Gtari M."/>
            <person name="Tisa L.S."/>
        </authorList>
    </citation>
    <scope>NUCLEOTIDE SEQUENCE [LARGE SCALE GENOMIC DNA]</scope>
    <source>
        <strain evidence="2">NRRL B-16386</strain>
    </source>
</reference>
<dbReference type="AlphaFoldDB" id="A0A1V2I861"/>
<dbReference type="InterPro" id="IPR019587">
    <property type="entry name" value="Polyketide_cyclase/dehydratase"/>
</dbReference>
<dbReference type="SUPFAM" id="SSF55961">
    <property type="entry name" value="Bet v1-like"/>
    <property type="match status" value="1"/>
</dbReference>